<evidence type="ECO:0000313" key="1">
    <source>
        <dbReference type="EMBL" id="SOQ48195.1"/>
    </source>
</evidence>
<dbReference type="InterPro" id="IPR007174">
    <property type="entry name" value="Las1"/>
</dbReference>
<dbReference type="GO" id="GO:0000470">
    <property type="term" value="P:maturation of LSU-rRNA"/>
    <property type="evidence" value="ECO:0007669"/>
    <property type="project" value="TreeGrafter"/>
</dbReference>
<protein>
    <submittedName>
        <fullName evidence="1">SFRICE_037884</fullName>
    </submittedName>
</protein>
<name>A0A2H1W531_SPOFR</name>
<dbReference type="EMBL" id="ODYU01006391">
    <property type="protein sequence ID" value="SOQ48195.1"/>
    <property type="molecule type" value="Genomic_DNA"/>
</dbReference>
<dbReference type="GO" id="GO:0030687">
    <property type="term" value="C:preribosome, large subunit precursor"/>
    <property type="evidence" value="ECO:0007669"/>
    <property type="project" value="TreeGrafter"/>
</dbReference>
<sequence>MNEPYHVVPWFNSEEWHSVYNDLENSSANKEKLLERLLIWKARSPSLPSGIESTLSLLQVYVEDKKSEDGSSDQLLRLAYSSAIMRFVNHMLDTVTVKGSSLYQAARTLGVPDWVVDLRHDTAHSNTLPPLKLLRDGCLVSLQWLLLNYWDKLKPYIQDYVCGQEDPVTGDLYKIEALFNFYISLGICTQTKLKMKNLSEIPNAKMRDTIVSNAIELLQDQVDLSNLKTVSINSLINTLNLEGKKLLKVKEPSAAVNEILLGNESLLLSKELLYFFGASDFKYKNKLCSSYVKCFEMLLSFLHTNDLLLELILGLIKITQTQESGHFKSKLSALWLSEILAALKISQNIDIKMRKMSFDDKTSKKRKDLKRLYEHWYPGSSIKDRFLLDLHKSVPEELQDISYINPIITAYNNYLTYFIHDLLDLLEPNLPTMVSQKICTLAKLISTPEKFPVTTTSVIYTVDDLEESDDVMIVENTEEEECRKEDTGSRPGVQSEINSIWKLAAKEFDWSTCPIGKLPFQNKETEVEMETN</sequence>
<reference evidence="1" key="1">
    <citation type="submission" date="2016-07" db="EMBL/GenBank/DDBJ databases">
        <authorList>
            <person name="Bretaudeau A."/>
        </authorList>
    </citation>
    <scope>NUCLEOTIDE SEQUENCE</scope>
    <source>
        <strain evidence="1">Rice</strain>
        <tissue evidence="1">Whole body</tissue>
    </source>
</reference>
<dbReference type="GO" id="GO:0004519">
    <property type="term" value="F:endonuclease activity"/>
    <property type="evidence" value="ECO:0007669"/>
    <property type="project" value="InterPro"/>
</dbReference>
<organism evidence="1">
    <name type="scientific">Spodoptera frugiperda</name>
    <name type="common">Fall armyworm</name>
    <dbReference type="NCBI Taxonomy" id="7108"/>
    <lineage>
        <taxon>Eukaryota</taxon>
        <taxon>Metazoa</taxon>
        <taxon>Ecdysozoa</taxon>
        <taxon>Arthropoda</taxon>
        <taxon>Hexapoda</taxon>
        <taxon>Insecta</taxon>
        <taxon>Pterygota</taxon>
        <taxon>Neoptera</taxon>
        <taxon>Endopterygota</taxon>
        <taxon>Lepidoptera</taxon>
        <taxon>Glossata</taxon>
        <taxon>Ditrysia</taxon>
        <taxon>Noctuoidea</taxon>
        <taxon>Noctuidae</taxon>
        <taxon>Amphipyrinae</taxon>
        <taxon>Spodoptera</taxon>
    </lineage>
</organism>
<dbReference type="Pfam" id="PF04031">
    <property type="entry name" value="Las1"/>
    <property type="match status" value="1"/>
</dbReference>
<dbReference type="AlphaFoldDB" id="A0A2H1W531"/>
<dbReference type="PANTHER" id="PTHR15002">
    <property type="entry name" value="RIBOSOMAL BIOGENESIS PROTEIN LAS1L"/>
    <property type="match status" value="1"/>
</dbReference>
<proteinExistence type="predicted"/>
<dbReference type="GO" id="GO:0090730">
    <property type="term" value="C:Las1 complex"/>
    <property type="evidence" value="ECO:0007669"/>
    <property type="project" value="InterPro"/>
</dbReference>
<dbReference type="GO" id="GO:0000460">
    <property type="term" value="P:maturation of 5.8S rRNA"/>
    <property type="evidence" value="ECO:0007669"/>
    <property type="project" value="TreeGrafter"/>
</dbReference>
<dbReference type="PANTHER" id="PTHR15002:SF0">
    <property type="entry name" value="RIBOSOMAL BIOGENESIS PROTEIN LAS1L"/>
    <property type="match status" value="1"/>
</dbReference>
<accession>A0A2H1W531</accession>
<gene>
    <name evidence="1" type="ORF">SFRICE_037884</name>
</gene>